<keyword evidence="8" id="KW-0028">Amino-acid biosynthesis</keyword>
<feature type="active site" description="For GATase activity" evidence="8">
    <location>
        <position position="2"/>
    </location>
</feature>
<feature type="site" description="Important for beta-aspartyl-AMP intermediate formation" evidence="10">
    <location>
        <position position="365"/>
    </location>
</feature>
<comment type="similarity">
    <text evidence="2">Belongs to the asparagine synthetase family.</text>
</comment>
<keyword evidence="13" id="KW-1185">Reference proteome</keyword>
<evidence type="ECO:0000259" key="11">
    <source>
        <dbReference type="PROSITE" id="PS51278"/>
    </source>
</evidence>
<feature type="binding site" evidence="9">
    <location>
        <position position="289"/>
    </location>
    <ligand>
        <name>ATP</name>
        <dbReference type="ChEBI" id="CHEBI:30616"/>
    </ligand>
</feature>
<dbReference type="PROSITE" id="PS51278">
    <property type="entry name" value="GATASE_TYPE_2"/>
    <property type="match status" value="1"/>
</dbReference>
<dbReference type="SUPFAM" id="SSF56235">
    <property type="entry name" value="N-terminal nucleophile aminohydrolases (Ntn hydrolases)"/>
    <property type="match status" value="1"/>
</dbReference>
<proteinExistence type="inferred from homology"/>
<evidence type="ECO:0000256" key="6">
    <source>
        <dbReference type="ARBA" id="ARBA00022962"/>
    </source>
</evidence>
<evidence type="ECO:0000256" key="10">
    <source>
        <dbReference type="PIRSR" id="PIRSR001589-3"/>
    </source>
</evidence>
<name>A0A7X1ZE17_9PROT</name>
<evidence type="ECO:0000256" key="5">
    <source>
        <dbReference type="ARBA" id="ARBA00022840"/>
    </source>
</evidence>
<dbReference type="Gene3D" id="3.60.20.10">
    <property type="entry name" value="Glutamine Phosphoribosylpyrophosphate, subunit 1, domain 1"/>
    <property type="match status" value="1"/>
</dbReference>
<dbReference type="GO" id="GO:0006529">
    <property type="term" value="P:asparagine biosynthetic process"/>
    <property type="evidence" value="ECO:0007669"/>
    <property type="project" value="UniProtKB-KW"/>
</dbReference>
<dbReference type="PANTHER" id="PTHR43284">
    <property type="entry name" value="ASPARAGINE SYNTHETASE (GLUTAMINE-HYDROLYZING)"/>
    <property type="match status" value="1"/>
</dbReference>
<dbReference type="InterPro" id="IPR051786">
    <property type="entry name" value="ASN_synthetase/amidase"/>
</dbReference>
<keyword evidence="12" id="KW-0436">Ligase</keyword>
<dbReference type="CDD" id="cd01991">
    <property type="entry name" value="Asn_synthase_B_C"/>
    <property type="match status" value="1"/>
</dbReference>
<evidence type="ECO:0000256" key="2">
    <source>
        <dbReference type="ARBA" id="ARBA00005752"/>
    </source>
</evidence>
<feature type="binding site" evidence="9">
    <location>
        <begin position="363"/>
        <end position="364"/>
    </location>
    <ligand>
        <name>ATP</name>
        <dbReference type="ChEBI" id="CHEBI:30616"/>
    </ligand>
</feature>
<sequence length="658" mass="73029">MCGIAGLFQSDTAPGDLPRVVTGMLGAIAHRGPDGLGYMVDDPCAMGTVRLAILDPAHGAQPFGDAEGRVWLCYNGEIYNYRELRAELEAKGHVFHTRCDTEVVLEAWRAWGDAALPRFNGGFAFALYDRLEGRLVLARDRFGKRPLFFARHGPGLVFASEMKAFLAVPGFTFRQDPAQIASILGQWTPLPDQSGFEGIENVPMGCWVSVQDGRVSRHTYASLTFDDGPAVASAADARDLIRDRLTESVAMRLRSDVEVGVYLSGGVDSAIVGHLTREITHRPLSTFSVEFADAEFDESAEQRMMADHLGSRHHALRVTQEDIAAAFPDAVYHAEVPTFRSAFVPMFLLSRRTREAGIKVVLSGEGADEAYLGYDLFKETLLRAAWSESDEALRRERLMRLYPHYAHYGPRDIAAVTGLYQQFAEERMPGLFSHELRFQNGRFSARLMRDAGDPFAPLSALVAETPAYQAMSPVERAQWLEYKTLLPGYLLSTQGERMSLAHGVENRCPFLDKAVVDLAGSVNLRFDDGFDEKKLLRDAFAADLPEAVVRKRKFPYRAPDVAAFAQAQPDYLELVRSEAELAALPFLEARFAQRLTRKVLTSPPDGISTKENQTFLFLLSTVLLHHDFVRRARAPEALSTRVTPPLEKVVDLRTAGAA</sequence>
<dbReference type="InterPro" id="IPR006426">
    <property type="entry name" value="Asn_synth_AEB"/>
</dbReference>
<evidence type="ECO:0000256" key="3">
    <source>
        <dbReference type="ARBA" id="ARBA00012737"/>
    </source>
</evidence>
<comment type="pathway">
    <text evidence="1">Amino-acid biosynthesis; L-asparagine biosynthesis; L-asparagine from L-aspartate (L-Gln route): step 1/1.</text>
</comment>
<dbReference type="RefSeq" id="WP_153341439.1">
    <property type="nucleotide sequence ID" value="NZ_WIVE01000007.1"/>
</dbReference>
<keyword evidence="4 9" id="KW-0547">Nucleotide-binding</keyword>
<dbReference type="NCBIfam" id="TIGR01536">
    <property type="entry name" value="asn_synth_AEB"/>
    <property type="match status" value="1"/>
</dbReference>
<reference evidence="12 13" key="1">
    <citation type="submission" date="2019-10" db="EMBL/GenBank/DDBJ databases">
        <title>Draft whole-genome sequence of the purple nonsulfur photosynthetic bacterium Roseospira navarrensis DSM 15114.</title>
        <authorList>
            <person name="Kyndt J.A."/>
            <person name="Meyer T.E."/>
        </authorList>
    </citation>
    <scope>NUCLEOTIDE SEQUENCE [LARGE SCALE GENOMIC DNA]</scope>
    <source>
        <strain evidence="12 13">DSM 15114</strain>
    </source>
</reference>
<protein>
    <recommendedName>
        <fullName evidence="3">asparagine synthase (glutamine-hydrolyzing)</fullName>
        <ecNumber evidence="3">6.3.5.4</ecNumber>
    </recommendedName>
</protein>
<dbReference type="Gene3D" id="3.40.50.620">
    <property type="entry name" value="HUPs"/>
    <property type="match status" value="2"/>
</dbReference>
<comment type="caution">
    <text evidence="12">The sequence shown here is derived from an EMBL/GenBank/DDBJ whole genome shotgun (WGS) entry which is preliminary data.</text>
</comment>
<dbReference type="GO" id="GO:0005524">
    <property type="term" value="F:ATP binding"/>
    <property type="evidence" value="ECO:0007669"/>
    <property type="project" value="UniProtKB-KW"/>
</dbReference>
<dbReference type="InterPro" id="IPR017932">
    <property type="entry name" value="GATase_2_dom"/>
</dbReference>
<dbReference type="InterPro" id="IPR029055">
    <property type="entry name" value="Ntn_hydrolases_N"/>
</dbReference>
<dbReference type="GO" id="GO:0005829">
    <property type="term" value="C:cytosol"/>
    <property type="evidence" value="ECO:0007669"/>
    <property type="project" value="TreeGrafter"/>
</dbReference>
<accession>A0A7X1ZE17</accession>
<dbReference type="OrthoDB" id="9763290at2"/>
<dbReference type="PANTHER" id="PTHR43284:SF1">
    <property type="entry name" value="ASPARAGINE SYNTHETASE"/>
    <property type="match status" value="1"/>
</dbReference>
<evidence type="ECO:0000256" key="1">
    <source>
        <dbReference type="ARBA" id="ARBA00005187"/>
    </source>
</evidence>
<evidence type="ECO:0000256" key="7">
    <source>
        <dbReference type="ARBA" id="ARBA00048741"/>
    </source>
</evidence>
<keyword evidence="6 8" id="KW-0315">Glutamine amidotransferase</keyword>
<feature type="domain" description="Glutamine amidotransferase type-2" evidence="11">
    <location>
        <begin position="2"/>
        <end position="213"/>
    </location>
</feature>
<keyword evidence="5 9" id="KW-0067">ATP-binding</keyword>
<dbReference type="PIRSF" id="PIRSF001589">
    <property type="entry name" value="Asn_synthetase_glu-h"/>
    <property type="match status" value="1"/>
</dbReference>
<gene>
    <name evidence="12" type="primary">asnB</name>
    <name evidence="12" type="ORF">GHC57_04060</name>
</gene>
<evidence type="ECO:0000313" key="12">
    <source>
        <dbReference type="EMBL" id="MQX35687.1"/>
    </source>
</evidence>
<keyword evidence="8" id="KW-0061">Asparagine biosynthesis</keyword>
<dbReference type="GO" id="GO:0004066">
    <property type="term" value="F:asparagine synthase (glutamine-hydrolyzing) activity"/>
    <property type="evidence" value="ECO:0007669"/>
    <property type="project" value="UniProtKB-EC"/>
</dbReference>
<organism evidence="12 13">
    <name type="scientific">Roseospira navarrensis</name>
    <dbReference type="NCBI Taxonomy" id="140058"/>
    <lineage>
        <taxon>Bacteria</taxon>
        <taxon>Pseudomonadati</taxon>
        <taxon>Pseudomonadota</taxon>
        <taxon>Alphaproteobacteria</taxon>
        <taxon>Rhodospirillales</taxon>
        <taxon>Rhodospirillaceae</taxon>
        <taxon>Roseospira</taxon>
    </lineage>
</organism>
<evidence type="ECO:0000256" key="8">
    <source>
        <dbReference type="PIRSR" id="PIRSR001589-1"/>
    </source>
</evidence>
<dbReference type="InterPro" id="IPR014729">
    <property type="entry name" value="Rossmann-like_a/b/a_fold"/>
</dbReference>
<evidence type="ECO:0000256" key="9">
    <source>
        <dbReference type="PIRSR" id="PIRSR001589-2"/>
    </source>
</evidence>
<feature type="binding site" evidence="9">
    <location>
        <position position="100"/>
    </location>
    <ligand>
        <name>L-glutamine</name>
        <dbReference type="ChEBI" id="CHEBI:58359"/>
    </ligand>
</feature>
<dbReference type="InterPro" id="IPR001962">
    <property type="entry name" value="Asn_synthase"/>
</dbReference>
<evidence type="ECO:0000313" key="13">
    <source>
        <dbReference type="Proteomes" id="UP000434582"/>
    </source>
</evidence>
<dbReference type="EMBL" id="WIVE01000007">
    <property type="protein sequence ID" value="MQX35687.1"/>
    <property type="molecule type" value="Genomic_DNA"/>
</dbReference>
<dbReference type="Pfam" id="PF13537">
    <property type="entry name" value="GATase_7"/>
    <property type="match status" value="1"/>
</dbReference>
<dbReference type="SUPFAM" id="SSF52402">
    <property type="entry name" value="Adenine nucleotide alpha hydrolases-like"/>
    <property type="match status" value="1"/>
</dbReference>
<dbReference type="CDD" id="cd00712">
    <property type="entry name" value="AsnB"/>
    <property type="match status" value="1"/>
</dbReference>
<dbReference type="Proteomes" id="UP000434582">
    <property type="component" value="Unassembled WGS sequence"/>
</dbReference>
<evidence type="ECO:0000256" key="4">
    <source>
        <dbReference type="ARBA" id="ARBA00022741"/>
    </source>
</evidence>
<dbReference type="InterPro" id="IPR033738">
    <property type="entry name" value="AsnB_N"/>
</dbReference>
<dbReference type="Pfam" id="PF00733">
    <property type="entry name" value="Asn_synthase"/>
    <property type="match status" value="1"/>
</dbReference>
<dbReference type="AlphaFoldDB" id="A0A7X1ZE17"/>
<comment type="catalytic activity">
    <reaction evidence="7">
        <text>L-aspartate + L-glutamine + ATP + H2O = L-asparagine + L-glutamate + AMP + diphosphate + H(+)</text>
        <dbReference type="Rhea" id="RHEA:12228"/>
        <dbReference type="ChEBI" id="CHEBI:15377"/>
        <dbReference type="ChEBI" id="CHEBI:15378"/>
        <dbReference type="ChEBI" id="CHEBI:29985"/>
        <dbReference type="ChEBI" id="CHEBI:29991"/>
        <dbReference type="ChEBI" id="CHEBI:30616"/>
        <dbReference type="ChEBI" id="CHEBI:33019"/>
        <dbReference type="ChEBI" id="CHEBI:58048"/>
        <dbReference type="ChEBI" id="CHEBI:58359"/>
        <dbReference type="ChEBI" id="CHEBI:456215"/>
        <dbReference type="EC" id="6.3.5.4"/>
    </reaction>
</comment>
<dbReference type="EC" id="6.3.5.4" evidence="3"/>